<keyword evidence="4" id="KW-0460">Magnesium</keyword>
<reference evidence="8" key="1">
    <citation type="submission" date="2013-08" db="EMBL/GenBank/DDBJ databases">
        <title>Intrasporangium oryzae NRRL B-24470.</title>
        <authorList>
            <person name="Liu H."/>
            <person name="Wang G."/>
        </authorList>
    </citation>
    <scope>NUCLEOTIDE SEQUENCE [LARGE SCALE GENOMIC DNA]</scope>
    <source>
        <strain evidence="8">Q5-1</strain>
    </source>
</reference>
<evidence type="ECO:0000256" key="4">
    <source>
        <dbReference type="ARBA" id="ARBA00022842"/>
    </source>
</evidence>
<dbReference type="Pfam" id="PF01966">
    <property type="entry name" value="HD"/>
    <property type="match status" value="1"/>
</dbReference>
<dbReference type="HAMAP" id="MF_00277">
    <property type="entry name" value="PII_uridylyl_transf"/>
    <property type="match status" value="1"/>
</dbReference>
<keyword evidence="8" id="KW-1185">Reference proteome</keyword>
<comment type="caution">
    <text evidence="7">The sequence shown here is derived from an EMBL/GenBank/DDBJ whole genome shotgun (WGS) entry which is preliminary data.</text>
</comment>
<dbReference type="InterPro" id="IPR003607">
    <property type="entry name" value="HD/PDEase_dom"/>
</dbReference>
<dbReference type="GO" id="GO:0016787">
    <property type="term" value="F:hydrolase activity"/>
    <property type="evidence" value="ECO:0007669"/>
    <property type="project" value="UniProtKB-KW"/>
</dbReference>
<organism evidence="7 8">
    <name type="scientific">Intrasporangium chromatireducens Q5-1</name>
    <dbReference type="NCBI Taxonomy" id="584657"/>
    <lineage>
        <taxon>Bacteria</taxon>
        <taxon>Bacillati</taxon>
        <taxon>Actinomycetota</taxon>
        <taxon>Actinomycetes</taxon>
        <taxon>Micrococcales</taxon>
        <taxon>Intrasporangiaceae</taxon>
        <taxon>Intrasporangium</taxon>
    </lineage>
</organism>
<dbReference type="PANTHER" id="PTHR47320">
    <property type="entry name" value="BIFUNCTIONAL URIDYLYLTRANSFERASE/URIDYLYL-REMOVING ENZYME"/>
    <property type="match status" value="1"/>
</dbReference>
<proteinExistence type="inferred from homology"/>
<dbReference type="AlphaFoldDB" id="W9GIT1"/>
<evidence type="ECO:0000259" key="6">
    <source>
        <dbReference type="PROSITE" id="PS51831"/>
    </source>
</evidence>
<dbReference type="InterPro" id="IPR006674">
    <property type="entry name" value="HD_domain"/>
</dbReference>
<dbReference type="OrthoDB" id="9758038at2"/>
<dbReference type="InterPro" id="IPR013546">
    <property type="entry name" value="PII_UdlTrfase/GS_AdlTrfase"/>
</dbReference>
<keyword evidence="2 7" id="KW-0548">Nucleotidyltransferase</keyword>
<dbReference type="SUPFAM" id="SSF81301">
    <property type="entry name" value="Nucleotidyltransferase"/>
    <property type="match status" value="1"/>
</dbReference>
<feature type="domain" description="HD" evidence="6">
    <location>
        <begin position="399"/>
        <end position="501"/>
    </location>
</feature>
<dbReference type="Proteomes" id="UP000019494">
    <property type="component" value="Unassembled WGS sequence"/>
</dbReference>
<dbReference type="SUPFAM" id="SSF81593">
    <property type="entry name" value="Nucleotidyltransferase substrate binding subunit/domain"/>
    <property type="match status" value="1"/>
</dbReference>
<dbReference type="EMBL" id="AWQS01000449">
    <property type="protein sequence ID" value="EWT03809.1"/>
    <property type="molecule type" value="Genomic_DNA"/>
</dbReference>
<dbReference type="PROSITE" id="PS51831">
    <property type="entry name" value="HD"/>
    <property type="match status" value="1"/>
</dbReference>
<evidence type="ECO:0000313" key="8">
    <source>
        <dbReference type="Proteomes" id="UP000019494"/>
    </source>
</evidence>
<protein>
    <submittedName>
        <fullName evidence="7">Protein-PII uridylyltransferase</fullName>
    </submittedName>
</protein>
<dbReference type="GO" id="GO:0008773">
    <property type="term" value="F:[protein-PII] uridylyltransferase activity"/>
    <property type="evidence" value="ECO:0007669"/>
    <property type="project" value="InterPro"/>
</dbReference>
<dbReference type="RefSeq" id="WP_034722623.1">
    <property type="nucleotide sequence ID" value="NZ_AWQS01000449.1"/>
</dbReference>
<accession>W9GIT1</accession>
<name>W9GIT1_9MICO</name>
<keyword evidence="3" id="KW-0378">Hydrolase</keyword>
<dbReference type="Gene3D" id="1.10.3090.10">
    <property type="entry name" value="cca-adding enzyme, domain 2"/>
    <property type="match status" value="1"/>
</dbReference>
<dbReference type="NCBIfam" id="NF002895">
    <property type="entry name" value="PRK03381.1"/>
    <property type="match status" value="1"/>
</dbReference>
<keyword evidence="5" id="KW-0511">Multifunctional enzyme</keyword>
<dbReference type="Pfam" id="PF08335">
    <property type="entry name" value="GlnD_UR_UTase"/>
    <property type="match status" value="2"/>
</dbReference>
<dbReference type="SMART" id="SM00471">
    <property type="entry name" value="HDc"/>
    <property type="match status" value="1"/>
</dbReference>
<evidence type="ECO:0000256" key="2">
    <source>
        <dbReference type="ARBA" id="ARBA00022695"/>
    </source>
</evidence>
<feature type="non-terminal residue" evidence="7">
    <location>
        <position position="529"/>
    </location>
</feature>
<evidence type="ECO:0000256" key="5">
    <source>
        <dbReference type="ARBA" id="ARBA00023268"/>
    </source>
</evidence>
<evidence type="ECO:0000256" key="1">
    <source>
        <dbReference type="ARBA" id="ARBA00022679"/>
    </source>
</evidence>
<keyword evidence="1 7" id="KW-0808">Transferase</keyword>
<evidence type="ECO:0000313" key="7">
    <source>
        <dbReference type="EMBL" id="EWT03809.1"/>
    </source>
</evidence>
<dbReference type="InterPro" id="IPR010043">
    <property type="entry name" value="UTase/UR"/>
</dbReference>
<sequence>GAGAARRRAITEQTRAVLAEIWDEARAGRRLDGVALAAVGSLGRGEPGPLSDLDLVLLHHPRGLAGTDVATFADRLWYPMWDLGVRLDHSVRTVAECRAVAAADLTAATGLLDLAHVAGDPDVVAAARSTVAHDWRANARKRLSEVEMTLAARHARHGDLPHLVEPDLKQARGGIRDMTLIRALTAAWLADRPHGDVDEAYAHLLDVRDALHVVTGRDRNRLARDDQDACAALLGEPDADALLTTVSASARVIGYAAQTTLRRALQSQRARTLRVAARRPQLAPLGYGLYRHEGEAVLGSASTAGTDPLLPLRAAVVAARNNLPLAPATLRNLAEQAPPLPDPWPELARELFTELLAAGPGLVAVWEGLDLVGVVDRWLPEWAGVRCRPQRSAVHRHTVDRHLIETVVVASGMLRDLHRPDLFLLAALLHDIGKVEGAHDHAAAGARLAGAVVRRMSIPDEDAALVVRLVREHLTLAELATRRDPTDPATVDALAAAVGGSGSTLELLRALTEADARAAGPLAWTDWRA</sequence>
<evidence type="ECO:0000256" key="3">
    <source>
        <dbReference type="ARBA" id="ARBA00022801"/>
    </source>
</evidence>
<dbReference type="InterPro" id="IPR043519">
    <property type="entry name" value="NT_sf"/>
</dbReference>
<feature type="non-terminal residue" evidence="7">
    <location>
        <position position="1"/>
    </location>
</feature>
<dbReference type="SUPFAM" id="SSF109604">
    <property type="entry name" value="HD-domain/PDEase-like"/>
    <property type="match status" value="1"/>
</dbReference>
<dbReference type="PANTHER" id="PTHR47320:SF1">
    <property type="entry name" value="BIFUNCTIONAL URIDYLYLTRANSFERASE_URIDYLYL-REMOVING ENZYME"/>
    <property type="match status" value="1"/>
</dbReference>
<gene>
    <name evidence="7" type="ORF">N864_18210</name>
</gene>